<dbReference type="Proteomes" id="UP000324222">
    <property type="component" value="Unassembled WGS sequence"/>
</dbReference>
<dbReference type="AlphaFoldDB" id="A0A5B7HVZ2"/>
<name>A0A5B7HVZ2_PORTR</name>
<keyword evidence="2" id="KW-1185">Reference proteome</keyword>
<comment type="caution">
    <text evidence="1">The sequence shown here is derived from an EMBL/GenBank/DDBJ whole genome shotgun (WGS) entry which is preliminary data.</text>
</comment>
<protein>
    <submittedName>
        <fullName evidence="1">Uncharacterized protein</fullName>
    </submittedName>
</protein>
<accession>A0A5B7HVZ2</accession>
<dbReference type="EMBL" id="VSRR010035608">
    <property type="protein sequence ID" value="MPC72878.1"/>
    <property type="molecule type" value="Genomic_DNA"/>
</dbReference>
<proteinExistence type="predicted"/>
<evidence type="ECO:0000313" key="1">
    <source>
        <dbReference type="EMBL" id="MPC72878.1"/>
    </source>
</evidence>
<organism evidence="1 2">
    <name type="scientific">Portunus trituberculatus</name>
    <name type="common">Swimming crab</name>
    <name type="synonym">Neptunus trituberculatus</name>
    <dbReference type="NCBI Taxonomy" id="210409"/>
    <lineage>
        <taxon>Eukaryota</taxon>
        <taxon>Metazoa</taxon>
        <taxon>Ecdysozoa</taxon>
        <taxon>Arthropoda</taxon>
        <taxon>Crustacea</taxon>
        <taxon>Multicrustacea</taxon>
        <taxon>Malacostraca</taxon>
        <taxon>Eumalacostraca</taxon>
        <taxon>Eucarida</taxon>
        <taxon>Decapoda</taxon>
        <taxon>Pleocyemata</taxon>
        <taxon>Brachyura</taxon>
        <taxon>Eubrachyura</taxon>
        <taxon>Portunoidea</taxon>
        <taxon>Portunidae</taxon>
        <taxon>Portuninae</taxon>
        <taxon>Portunus</taxon>
    </lineage>
</organism>
<gene>
    <name evidence="1" type="ORF">E2C01_067191</name>
</gene>
<reference evidence="1 2" key="1">
    <citation type="submission" date="2019-05" db="EMBL/GenBank/DDBJ databases">
        <title>Another draft genome of Portunus trituberculatus and its Hox gene families provides insights of decapod evolution.</title>
        <authorList>
            <person name="Jeong J.-H."/>
            <person name="Song I."/>
            <person name="Kim S."/>
            <person name="Choi T."/>
            <person name="Kim D."/>
            <person name="Ryu S."/>
            <person name="Kim W."/>
        </authorList>
    </citation>
    <scope>NUCLEOTIDE SEQUENCE [LARGE SCALE GENOMIC DNA]</scope>
    <source>
        <tissue evidence="1">Muscle</tissue>
    </source>
</reference>
<sequence length="67" mass="7196">MLAPREASFLYDSSQAADVDGEICESLRSVVWPSHVPSNSPASSEWCLVSYEACTASRSPTPHTGSH</sequence>
<evidence type="ECO:0000313" key="2">
    <source>
        <dbReference type="Proteomes" id="UP000324222"/>
    </source>
</evidence>